<name>W9R738_9ROSA</name>
<feature type="transmembrane region" description="Helical" evidence="3">
    <location>
        <begin position="307"/>
        <end position="330"/>
    </location>
</feature>
<dbReference type="eggNOG" id="KOG0626">
    <property type="taxonomic scope" value="Eukaryota"/>
</dbReference>
<evidence type="ECO:0000313" key="5">
    <source>
        <dbReference type="Proteomes" id="UP000030645"/>
    </source>
</evidence>
<evidence type="ECO:0000256" key="2">
    <source>
        <dbReference type="SAM" id="MobiDB-lite"/>
    </source>
</evidence>
<dbReference type="PANTHER" id="PTHR31549">
    <property type="entry name" value="PROTEIN, PUTATIVE (DUF247)-RELATED-RELATED"/>
    <property type="match status" value="1"/>
</dbReference>
<dbReference type="GO" id="GO:0004553">
    <property type="term" value="F:hydrolase activity, hydrolyzing O-glycosyl compounds"/>
    <property type="evidence" value="ECO:0007669"/>
    <property type="project" value="InterPro"/>
</dbReference>
<gene>
    <name evidence="4" type="ORF">L484_013073</name>
</gene>
<dbReference type="Proteomes" id="UP000030645">
    <property type="component" value="Unassembled WGS sequence"/>
</dbReference>
<keyword evidence="5" id="KW-1185">Reference proteome</keyword>
<dbReference type="STRING" id="981085.W9R738"/>
<dbReference type="Pfam" id="PF03140">
    <property type="entry name" value="DUF247"/>
    <property type="match status" value="1"/>
</dbReference>
<dbReference type="Gene3D" id="3.20.20.80">
    <property type="entry name" value="Glycosidases"/>
    <property type="match status" value="1"/>
</dbReference>
<dbReference type="PANTHER" id="PTHR31549:SF191">
    <property type="entry name" value="DUF247 DOMAIN PROTEIN"/>
    <property type="match status" value="1"/>
</dbReference>
<dbReference type="GO" id="GO:0005975">
    <property type="term" value="P:carbohydrate metabolic process"/>
    <property type="evidence" value="ECO:0007669"/>
    <property type="project" value="InterPro"/>
</dbReference>
<dbReference type="Pfam" id="PF00232">
    <property type="entry name" value="Glyco_hydro_1"/>
    <property type="match status" value="1"/>
</dbReference>
<dbReference type="InterPro" id="IPR017853">
    <property type="entry name" value="GH"/>
</dbReference>
<evidence type="ECO:0000256" key="3">
    <source>
        <dbReference type="SAM" id="Phobius"/>
    </source>
</evidence>
<reference evidence="5" key="1">
    <citation type="submission" date="2013-01" db="EMBL/GenBank/DDBJ databases">
        <title>Draft Genome Sequence of a Mulberry Tree, Morus notabilis C.K. Schneid.</title>
        <authorList>
            <person name="He N."/>
            <person name="Zhao S."/>
        </authorList>
    </citation>
    <scope>NUCLEOTIDE SEQUENCE</scope>
</reference>
<organism evidence="4 5">
    <name type="scientific">Morus notabilis</name>
    <dbReference type="NCBI Taxonomy" id="981085"/>
    <lineage>
        <taxon>Eukaryota</taxon>
        <taxon>Viridiplantae</taxon>
        <taxon>Streptophyta</taxon>
        <taxon>Embryophyta</taxon>
        <taxon>Tracheophyta</taxon>
        <taxon>Spermatophyta</taxon>
        <taxon>Magnoliopsida</taxon>
        <taxon>eudicotyledons</taxon>
        <taxon>Gunneridae</taxon>
        <taxon>Pentapetalae</taxon>
        <taxon>rosids</taxon>
        <taxon>fabids</taxon>
        <taxon>Rosales</taxon>
        <taxon>Moraceae</taxon>
        <taxon>Moreae</taxon>
        <taxon>Morus</taxon>
    </lineage>
</organism>
<accession>W9R738</accession>
<feature type="compositionally biased region" description="Polar residues" evidence="2">
    <location>
        <begin position="1"/>
        <end position="10"/>
    </location>
</feature>
<dbReference type="InterPro" id="IPR001360">
    <property type="entry name" value="Glyco_hydro_1"/>
</dbReference>
<evidence type="ECO:0000313" key="4">
    <source>
        <dbReference type="EMBL" id="EXB59952.1"/>
    </source>
</evidence>
<feature type="transmembrane region" description="Helical" evidence="3">
    <location>
        <begin position="505"/>
        <end position="525"/>
    </location>
</feature>
<protein>
    <submittedName>
        <fullName evidence="4">Isoflavonoid 7-O-beta-apiosyl-glucoside beta-glycosidase</fullName>
    </submittedName>
</protein>
<comment type="similarity">
    <text evidence="1">Belongs to the glycosyl hydrolase 1 family.</text>
</comment>
<sequence length="706" mass="80422">MSVESNSLTVDATEKQEEIRVADQDQERTWESQDSTSHSKINVLTYDDVIKVTEDEKLLHEMAIRINTLHAIETRENKEHIVIQKVPEIMVRNEYCKEYFTPRELSIGPIHSADSSLFKTELKLKLAAYFVQKSGREKAFLLEKLKTDIKNIKAYFDQEIVKSYTDEELFRLLFLDGCAVVGFIHSYVNNKLNTLNISNGQAALIQQDLFLLENQIPLPVLNALMCFNEQESTSTKDFIHDFFKFIIMSSCFVTNASYHLEYLSQQHSGTGSDNYMPRNILDLHRRILLGTLPKYCRHHRTDFARRMWRRVFCISILCCLCIPVALGALIDGFIERLNTPYDVPEHWSNMQSFRTVQELKAAGIKLEPTDSLKKIAFQSQFLISGQLLLPTLIVDNSTARMLLNLVAYEMCVSRQISLESFHKEFSWIASYISLLDLLIDNEHDVKDLRAAGVLRNSLSSDGEAAQLINRIGSNCFAPPVDKYEHVKYNIEKHYKRKCTIWTAQVWYAYFSSPLTVLALIAAAVIQTISVPFHARLPCAAPSDFTHLSSQGVENVQGHGQDRLCLNAQTTFITADVSALINRDDFKDYAELCYREFGDRVKHWIPINEPHIFTTRGYEYGSFAPGRCSPCLSPDCNGGDSATEPYLVGHNQLLAHAAAVQVYKTKYQNTQKCQIGIALNVPWVVPLSQSIADQEASNRALVFTYDW</sequence>
<keyword evidence="3" id="KW-1133">Transmembrane helix</keyword>
<dbReference type="InterPro" id="IPR004158">
    <property type="entry name" value="DUF247_pln"/>
</dbReference>
<dbReference type="SUPFAM" id="SSF51445">
    <property type="entry name" value="(Trans)glycosidases"/>
    <property type="match status" value="1"/>
</dbReference>
<evidence type="ECO:0000256" key="1">
    <source>
        <dbReference type="ARBA" id="ARBA00010838"/>
    </source>
</evidence>
<feature type="region of interest" description="Disordered" evidence="2">
    <location>
        <begin position="1"/>
        <end position="34"/>
    </location>
</feature>
<feature type="compositionally biased region" description="Basic and acidic residues" evidence="2">
    <location>
        <begin position="12"/>
        <end position="31"/>
    </location>
</feature>
<keyword evidence="3" id="KW-0812">Transmembrane</keyword>
<proteinExistence type="inferred from homology"/>
<dbReference type="EMBL" id="KE344391">
    <property type="protein sequence ID" value="EXB59952.1"/>
    <property type="molecule type" value="Genomic_DNA"/>
</dbReference>
<keyword evidence="3" id="KW-0472">Membrane</keyword>
<keyword evidence="4" id="KW-0378">Hydrolase</keyword>
<keyword evidence="4" id="KW-0326">Glycosidase</keyword>
<dbReference type="AlphaFoldDB" id="W9R738"/>